<reference evidence="2" key="1">
    <citation type="submission" date="2022-05" db="EMBL/GenBank/DDBJ databases">
        <title>Genomic analysis of Brachybacterium sp. CBA3104.</title>
        <authorList>
            <person name="Roh S.W."/>
            <person name="Kim Y.B."/>
            <person name="Kim Y."/>
        </authorList>
    </citation>
    <scope>NUCLEOTIDE SEQUENCE</scope>
    <source>
        <strain evidence="2">CBA3104</strain>
        <plasmid evidence="2">pCBA3104-01</plasmid>
    </source>
</reference>
<feature type="compositionally biased region" description="Polar residues" evidence="1">
    <location>
        <begin position="21"/>
        <end position="30"/>
    </location>
</feature>
<evidence type="ECO:0000313" key="3">
    <source>
        <dbReference type="Proteomes" id="UP001055868"/>
    </source>
</evidence>
<proteinExistence type="predicted"/>
<keyword evidence="2" id="KW-0614">Plasmid</keyword>
<feature type="compositionally biased region" description="Basic and acidic residues" evidence="1">
    <location>
        <begin position="1"/>
        <end position="16"/>
    </location>
</feature>
<geneLocation type="plasmid" evidence="2 3">
    <name>pCBA3104-01</name>
</geneLocation>
<accession>A0ABY4NDR9</accession>
<keyword evidence="3" id="KW-1185">Reference proteome</keyword>
<feature type="region of interest" description="Disordered" evidence="1">
    <location>
        <begin position="1"/>
        <end position="38"/>
    </location>
</feature>
<dbReference type="EMBL" id="CP097219">
    <property type="protein sequence ID" value="UQN31820.1"/>
    <property type="molecule type" value="Genomic_DNA"/>
</dbReference>
<gene>
    <name evidence="2" type="ORF">M4486_19715</name>
</gene>
<evidence type="ECO:0000313" key="2">
    <source>
        <dbReference type="EMBL" id="UQN31820.1"/>
    </source>
</evidence>
<organism evidence="2 3">
    <name type="scientific">Brachybacterium kimchii</name>
    <dbReference type="NCBI Taxonomy" id="2942909"/>
    <lineage>
        <taxon>Bacteria</taxon>
        <taxon>Bacillati</taxon>
        <taxon>Actinomycetota</taxon>
        <taxon>Actinomycetes</taxon>
        <taxon>Micrococcales</taxon>
        <taxon>Dermabacteraceae</taxon>
        <taxon>Brachybacterium</taxon>
    </lineage>
</organism>
<sequence length="123" mass="14053">MSKEVSLRNKIRKNDVPQRTAAESTKSAPTTPAPASVSIPEEDLVRKEFRVRPDQILRLARLRRRINTARRTAQKDLPAKEAVPSMTDRILARVAIDYLLEHEDSLTGWTEQDLLESLRHAQD</sequence>
<dbReference type="RefSeq" id="WP_249481244.1">
    <property type="nucleotide sequence ID" value="NZ_CP097219.1"/>
</dbReference>
<name>A0ABY4NDR9_9MICO</name>
<evidence type="ECO:0000256" key="1">
    <source>
        <dbReference type="SAM" id="MobiDB-lite"/>
    </source>
</evidence>
<protein>
    <submittedName>
        <fullName evidence="2">Uncharacterized protein</fullName>
    </submittedName>
</protein>
<dbReference type="Proteomes" id="UP001055868">
    <property type="component" value="Plasmid pCBA3104-01"/>
</dbReference>